<keyword evidence="3" id="KW-1185">Reference proteome</keyword>
<organism evidence="2 3">
    <name type="scientific">Nesidiocoris tenuis</name>
    <dbReference type="NCBI Taxonomy" id="355587"/>
    <lineage>
        <taxon>Eukaryota</taxon>
        <taxon>Metazoa</taxon>
        <taxon>Ecdysozoa</taxon>
        <taxon>Arthropoda</taxon>
        <taxon>Hexapoda</taxon>
        <taxon>Insecta</taxon>
        <taxon>Pterygota</taxon>
        <taxon>Neoptera</taxon>
        <taxon>Paraneoptera</taxon>
        <taxon>Hemiptera</taxon>
        <taxon>Heteroptera</taxon>
        <taxon>Panheteroptera</taxon>
        <taxon>Cimicomorpha</taxon>
        <taxon>Miridae</taxon>
        <taxon>Dicyphina</taxon>
        <taxon>Nesidiocoris</taxon>
    </lineage>
</organism>
<feature type="transmembrane region" description="Helical" evidence="1">
    <location>
        <begin position="158"/>
        <end position="181"/>
    </location>
</feature>
<proteinExistence type="predicted"/>
<name>A0ABN7AYZ5_9HEMI</name>
<dbReference type="Proteomes" id="UP001307889">
    <property type="component" value="Chromosome 8"/>
</dbReference>
<evidence type="ECO:0000313" key="2">
    <source>
        <dbReference type="EMBL" id="BES97390.1"/>
    </source>
</evidence>
<keyword evidence="1" id="KW-0472">Membrane</keyword>
<sequence length="227" mass="25198">MKKPHSVIFIDNCDQPKYQRLDRRTSDDSATSLSGNFRVSPRDIPKRILSSFVPPILGENSRKVYVDLIGPLLAVVILSLVLSSGHSDKHPKAMLNTPPILALSYYCLAMPSICLFAAKAGNSTLSLAEILSLLGYGLYGHILTILSCYLISMSDMFFFLAMILFCGLSAFRLAVVLLLTIPRPVARLIVCSLVTICHVLFLVFIHFAYMHKTFVYGGATSNRIYKF</sequence>
<dbReference type="EMBL" id="AP028916">
    <property type="protein sequence ID" value="BES97390.1"/>
    <property type="molecule type" value="Genomic_DNA"/>
</dbReference>
<keyword evidence="1" id="KW-1133">Transmembrane helix</keyword>
<evidence type="ECO:0000256" key="1">
    <source>
        <dbReference type="SAM" id="Phobius"/>
    </source>
</evidence>
<accession>A0ABN7AYZ5</accession>
<gene>
    <name evidence="2" type="ORF">NTJ_10204</name>
</gene>
<feature type="transmembrane region" description="Helical" evidence="1">
    <location>
        <begin position="64"/>
        <end position="82"/>
    </location>
</feature>
<protein>
    <submittedName>
        <fullName evidence="2">Yip1 domain family, member 3</fullName>
    </submittedName>
</protein>
<reference evidence="2 3" key="1">
    <citation type="submission" date="2023-09" db="EMBL/GenBank/DDBJ databases">
        <title>Nesidiocoris tenuis whole genome shotgun sequence.</title>
        <authorList>
            <person name="Shibata T."/>
            <person name="Shimoda M."/>
            <person name="Kobayashi T."/>
            <person name="Uehara T."/>
        </authorList>
    </citation>
    <scope>NUCLEOTIDE SEQUENCE [LARGE SCALE GENOMIC DNA]</scope>
    <source>
        <strain evidence="2 3">Japan</strain>
    </source>
</reference>
<evidence type="ECO:0000313" key="3">
    <source>
        <dbReference type="Proteomes" id="UP001307889"/>
    </source>
</evidence>
<feature type="transmembrane region" description="Helical" evidence="1">
    <location>
        <begin position="102"/>
        <end position="118"/>
    </location>
</feature>
<keyword evidence="1" id="KW-0812">Transmembrane</keyword>
<feature type="transmembrane region" description="Helical" evidence="1">
    <location>
        <begin position="130"/>
        <end position="152"/>
    </location>
</feature>
<feature type="transmembrane region" description="Helical" evidence="1">
    <location>
        <begin position="188"/>
        <end position="209"/>
    </location>
</feature>